<keyword evidence="1" id="KW-0479">Metal-binding</keyword>
<dbReference type="GO" id="GO:0003964">
    <property type="term" value="F:RNA-directed DNA polymerase activity"/>
    <property type="evidence" value="ECO:0007669"/>
    <property type="project" value="UniProtKB-KW"/>
</dbReference>
<evidence type="ECO:0000259" key="3">
    <source>
        <dbReference type="PROSITE" id="PS50158"/>
    </source>
</evidence>
<gene>
    <name evidence="4" type="ORF">BpHYR1_009796</name>
</gene>
<comment type="caution">
    <text evidence="4">The sequence shown here is derived from an EMBL/GenBank/DDBJ whole genome shotgun (WGS) entry which is preliminary data.</text>
</comment>
<feature type="domain" description="CCHC-type" evidence="3">
    <location>
        <begin position="287"/>
        <end position="302"/>
    </location>
</feature>
<keyword evidence="1" id="KW-0863">Zinc-finger</keyword>
<dbReference type="GO" id="GO:0003676">
    <property type="term" value="F:nucleic acid binding"/>
    <property type="evidence" value="ECO:0007669"/>
    <property type="project" value="InterPro"/>
</dbReference>
<feature type="compositionally biased region" description="Low complexity" evidence="2">
    <location>
        <begin position="103"/>
        <end position="112"/>
    </location>
</feature>
<dbReference type="EMBL" id="REGN01012401">
    <property type="protein sequence ID" value="RMZ95481.1"/>
    <property type="molecule type" value="Genomic_DNA"/>
</dbReference>
<evidence type="ECO:0000256" key="1">
    <source>
        <dbReference type="PROSITE-ProRule" id="PRU00047"/>
    </source>
</evidence>
<dbReference type="PROSITE" id="PS50158">
    <property type="entry name" value="ZF_CCHC"/>
    <property type="match status" value="1"/>
</dbReference>
<dbReference type="OrthoDB" id="4230923at2759"/>
<keyword evidence="4" id="KW-0695">RNA-directed DNA polymerase</keyword>
<dbReference type="Gene3D" id="4.10.60.10">
    <property type="entry name" value="Zinc finger, CCHC-type"/>
    <property type="match status" value="1"/>
</dbReference>
<feature type="region of interest" description="Disordered" evidence="2">
    <location>
        <begin position="49"/>
        <end position="113"/>
    </location>
</feature>
<feature type="compositionally biased region" description="Polar residues" evidence="2">
    <location>
        <begin position="60"/>
        <end position="91"/>
    </location>
</feature>
<evidence type="ECO:0000313" key="5">
    <source>
        <dbReference type="Proteomes" id="UP000276133"/>
    </source>
</evidence>
<feature type="compositionally biased region" description="Low complexity" evidence="2">
    <location>
        <begin position="49"/>
        <end position="59"/>
    </location>
</feature>
<keyword evidence="1" id="KW-0862">Zinc</keyword>
<keyword evidence="4" id="KW-0808">Transferase</keyword>
<evidence type="ECO:0000256" key="2">
    <source>
        <dbReference type="SAM" id="MobiDB-lite"/>
    </source>
</evidence>
<dbReference type="AlphaFoldDB" id="A0A3M7P8R1"/>
<dbReference type="SUPFAM" id="SSF57756">
    <property type="entry name" value="Retrovirus zinc finger-like domains"/>
    <property type="match status" value="1"/>
</dbReference>
<organism evidence="4 5">
    <name type="scientific">Brachionus plicatilis</name>
    <name type="common">Marine rotifer</name>
    <name type="synonym">Brachionus muelleri</name>
    <dbReference type="NCBI Taxonomy" id="10195"/>
    <lineage>
        <taxon>Eukaryota</taxon>
        <taxon>Metazoa</taxon>
        <taxon>Spiralia</taxon>
        <taxon>Gnathifera</taxon>
        <taxon>Rotifera</taxon>
        <taxon>Eurotatoria</taxon>
        <taxon>Monogononta</taxon>
        <taxon>Pseudotrocha</taxon>
        <taxon>Ploima</taxon>
        <taxon>Brachionidae</taxon>
        <taxon>Brachionus</taxon>
    </lineage>
</organism>
<feature type="non-terminal residue" evidence="4">
    <location>
        <position position="1"/>
    </location>
</feature>
<dbReference type="InterPro" id="IPR036875">
    <property type="entry name" value="Znf_CCHC_sf"/>
</dbReference>
<dbReference type="GO" id="GO:0008270">
    <property type="term" value="F:zinc ion binding"/>
    <property type="evidence" value="ECO:0007669"/>
    <property type="project" value="UniProtKB-KW"/>
</dbReference>
<reference evidence="4 5" key="1">
    <citation type="journal article" date="2018" name="Sci. Rep.">
        <title>Genomic signatures of local adaptation to the degree of environmental predictability in rotifers.</title>
        <authorList>
            <person name="Franch-Gras L."/>
            <person name="Hahn C."/>
            <person name="Garcia-Roger E.M."/>
            <person name="Carmona M.J."/>
            <person name="Serra M."/>
            <person name="Gomez A."/>
        </authorList>
    </citation>
    <scope>NUCLEOTIDE SEQUENCE [LARGE SCALE GENOMIC DNA]</scope>
    <source>
        <strain evidence="4">HYR1</strain>
    </source>
</reference>
<dbReference type="SMART" id="SM00343">
    <property type="entry name" value="ZnF_C2HC"/>
    <property type="match status" value="2"/>
</dbReference>
<protein>
    <submittedName>
        <fullName evidence="4">Reverse transcriptase</fullName>
    </submittedName>
</protein>
<proteinExistence type="predicted"/>
<sequence length="473" mass="54810">AVMIENCQNDLATGLNSNSNTFPSWNELRTIFNPNIIAQYQAIYQSQQQNFHQQHHLNNPSPLFNHATQQSNTSNIHQTQYEPKNSYQNNHGTKRARNYSQPENQDNNQNKCQNDEKKSNFIIKFSSNQQFPTQLRSYLKLSNEIKRCLPNCNILNVYINQKNELVIKTDSEESMEKIKNSWPDDAFTHGVKLVNKKDPKFYIALQNVSLDFDITDQENLDYLQKEYNIIKAIRIVKKSTNEPLKTIKALINNKVAYETIIKASKIKIGNTYIRVKQWNFGIQPDQCFHCQKIGHKKHNCPNSNDPPTCVRCAKSGHTHEQCKIKDPKLYKCVNCQLNHPSCSRTCELLIQETNRKKALAEEKVQKTASSEFTRIQSSSNTVYNMRNTSNVDSLNKNFLNLLIDVLKNFNETLNSIEENPKFFSNLVKRNLGVNYANFVMNRLVSELDLNRSKASTSITLDDNYMEEENDNYE</sequence>
<accession>A0A3M7P8R1</accession>
<name>A0A3M7P8R1_BRAPC</name>
<keyword evidence="5" id="KW-1185">Reference proteome</keyword>
<dbReference type="InterPro" id="IPR001878">
    <property type="entry name" value="Znf_CCHC"/>
</dbReference>
<dbReference type="Proteomes" id="UP000276133">
    <property type="component" value="Unassembled WGS sequence"/>
</dbReference>
<evidence type="ECO:0000313" key="4">
    <source>
        <dbReference type="EMBL" id="RMZ95481.1"/>
    </source>
</evidence>
<keyword evidence="4" id="KW-0548">Nucleotidyltransferase</keyword>